<dbReference type="RefSeq" id="XP_047763883.1">
    <property type="nucleotide sequence ID" value="XM_047906830.1"/>
</dbReference>
<feature type="domain" description="CCHC-type" evidence="3">
    <location>
        <begin position="234"/>
        <end position="249"/>
    </location>
</feature>
<dbReference type="PROSITE" id="PS50158">
    <property type="entry name" value="ZF_CCHC"/>
    <property type="match status" value="1"/>
</dbReference>
<dbReference type="Proteomes" id="UP000756132">
    <property type="component" value="Chromosome 6"/>
</dbReference>
<organism evidence="4 5">
    <name type="scientific">Passalora fulva</name>
    <name type="common">Tomato leaf mold</name>
    <name type="synonym">Cladosporium fulvum</name>
    <dbReference type="NCBI Taxonomy" id="5499"/>
    <lineage>
        <taxon>Eukaryota</taxon>
        <taxon>Fungi</taxon>
        <taxon>Dikarya</taxon>
        <taxon>Ascomycota</taxon>
        <taxon>Pezizomycotina</taxon>
        <taxon>Dothideomycetes</taxon>
        <taxon>Dothideomycetidae</taxon>
        <taxon>Mycosphaerellales</taxon>
        <taxon>Mycosphaerellaceae</taxon>
        <taxon>Fulvia</taxon>
    </lineage>
</organism>
<keyword evidence="5" id="KW-1185">Reference proteome</keyword>
<feature type="compositionally biased region" description="Basic and acidic residues" evidence="2">
    <location>
        <begin position="58"/>
        <end position="76"/>
    </location>
</feature>
<dbReference type="SMART" id="SM00343">
    <property type="entry name" value="ZnF_C2HC"/>
    <property type="match status" value="1"/>
</dbReference>
<accession>A0A9Q8PBT5</accession>
<feature type="compositionally biased region" description="Basic and acidic residues" evidence="2">
    <location>
        <begin position="183"/>
        <end position="202"/>
    </location>
</feature>
<dbReference type="GO" id="GO:0003676">
    <property type="term" value="F:nucleic acid binding"/>
    <property type="evidence" value="ECO:0007669"/>
    <property type="project" value="InterPro"/>
</dbReference>
<keyword evidence="1" id="KW-0863">Zinc-finger</keyword>
<proteinExistence type="predicted"/>
<reference evidence="4" key="2">
    <citation type="journal article" date="2022" name="Microb. Genom.">
        <title>A chromosome-scale genome assembly of the tomato pathogen Cladosporium fulvum reveals a compartmentalized genome architecture and the presence of a dispensable chromosome.</title>
        <authorList>
            <person name="Zaccaron A.Z."/>
            <person name="Chen L.H."/>
            <person name="Samaras A."/>
            <person name="Stergiopoulos I."/>
        </authorList>
    </citation>
    <scope>NUCLEOTIDE SEQUENCE</scope>
    <source>
        <strain evidence="4">Race5_Kim</strain>
    </source>
</reference>
<name>A0A9Q8PBT5_PASFU</name>
<gene>
    <name evidence="4" type="ORF">CLAFUR5_07682</name>
</gene>
<feature type="compositionally biased region" description="Polar residues" evidence="2">
    <location>
        <begin position="44"/>
        <end position="57"/>
    </location>
</feature>
<dbReference type="SUPFAM" id="SSF57756">
    <property type="entry name" value="Retrovirus zinc finger-like domains"/>
    <property type="match status" value="1"/>
</dbReference>
<dbReference type="InterPro" id="IPR001878">
    <property type="entry name" value="Znf_CCHC"/>
</dbReference>
<dbReference type="EMBL" id="CP090168">
    <property type="protein sequence ID" value="UJO19517.1"/>
    <property type="molecule type" value="Genomic_DNA"/>
</dbReference>
<evidence type="ECO:0000259" key="3">
    <source>
        <dbReference type="PROSITE" id="PS50158"/>
    </source>
</evidence>
<feature type="compositionally biased region" description="Polar residues" evidence="2">
    <location>
        <begin position="27"/>
        <end position="36"/>
    </location>
</feature>
<dbReference type="Pfam" id="PF00098">
    <property type="entry name" value="zf-CCHC"/>
    <property type="match status" value="1"/>
</dbReference>
<dbReference type="GO" id="GO:0008270">
    <property type="term" value="F:zinc ion binding"/>
    <property type="evidence" value="ECO:0007669"/>
    <property type="project" value="UniProtKB-KW"/>
</dbReference>
<feature type="region of interest" description="Disordered" evidence="2">
    <location>
        <begin position="237"/>
        <end position="259"/>
    </location>
</feature>
<keyword evidence="1" id="KW-0479">Metal-binding</keyword>
<dbReference type="InterPro" id="IPR036875">
    <property type="entry name" value="Znf_CCHC_sf"/>
</dbReference>
<sequence>MASRNNQPKVMSGRLAGMKFMQRAGGSPTTPSTPNERPTKKQRLSNGSALSTPSTPVEDQKRAGEVEREGYNKGETKWYLSFQAPPATKTESPLRIVSAGYSALDSGRRAQETDSDEEEGEDDQPTRPTLAGRRSFGKFNKKIEKQNNPDAEDSAAEEDEEEEEEDAEIEDDPTGVKALIAQGKKEAANRVRAERKAKKAADTAEAQRLARDRREKAVKLNKVTTSPNAANMTCHTCGNKGHLMRDCPQKKQPKSRLSY</sequence>
<keyword evidence="1" id="KW-0862">Zinc</keyword>
<evidence type="ECO:0000313" key="4">
    <source>
        <dbReference type="EMBL" id="UJO19517.1"/>
    </source>
</evidence>
<dbReference type="KEGG" id="ffu:CLAFUR5_07682"/>
<evidence type="ECO:0000256" key="1">
    <source>
        <dbReference type="PROSITE-ProRule" id="PRU00047"/>
    </source>
</evidence>
<dbReference type="OrthoDB" id="427960at2759"/>
<dbReference type="Gene3D" id="4.10.60.10">
    <property type="entry name" value="Zinc finger, CCHC-type"/>
    <property type="match status" value="1"/>
</dbReference>
<protein>
    <recommendedName>
        <fullName evidence="3">CCHC-type domain-containing protein</fullName>
    </recommendedName>
</protein>
<dbReference type="GeneID" id="71987560"/>
<evidence type="ECO:0000313" key="5">
    <source>
        <dbReference type="Proteomes" id="UP000756132"/>
    </source>
</evidence>
<feature type="compositionally biased region" description="Acidic residues" evidence="2">
    <location>
        <begin position="150"/>
        <end position="173"/>
    </location>
</feature>
<evidence type="ECO:0000256" key="2">
    <source>
        <dbReference type="SAM" id="MobiDB-lite"/>
    </source>
</evidence>
<dbReference type="Pfam" id="PF10175">
    <property type="entry name" value="MPP6"/>
    <property type="match status" value="1"/>
</dbReference>
<feature type="compositionally biased region" description="Acidic residues" evidence="2">
    <location>
        <begin position="113"/>
        <end position="123"/>
    </location>
</feature>
<reference evidence="4" key="1">
    <citation type="submission" date="2021-12" db="EMBL/GenBank/DDBJ databases">
        <authorList>
            <person name="Zaccaron A."/>
            <person name="Stergiopoulos I."/>
        </authorList>
    </citation>
    <scope>NUCLEOTIDE SEQUENCE</scope>
    <source>
        <strain evidence="4">Race5_Kim</strain>
    </source>
</reference>
<feature type="region of interest" description="Disordered" evidence="2">
    <location>
        <begin position="1"/>
        <end position="211"/>
    </location>
</feature>
<dbReference type="AlphaFoldDB" id="A0A9Q8PBT5"/>